<dbReference type="InParanoid" id="Q7UUZ8"/>
<dbReference type="EnsemblBacteria" id="CAD72929">
    <property type="protein sequence ID" value="CAD72929"/>
    <property type="gene ID" value="RB2963"/>
</dbReference>
<dbReference type="Proteomes" id="UP000001025">
    <property type="component" value="Chromosome"/>
</dbReference>
<dbReference type="EMBL" id="BX294138">
    <property type="protein sequence ID" value="CAD72929.1"/>
    <property type="molecule type" value="Genomic_DNA"/>
</dbReference>
<dbReference type="PROSITE" id="PS51257">
    <property type="entry name" value="PROKAR_LIPOPROTEIN"/>
    <property type="match status" value="1"/>
</dbReference>
<dbReference type="HOGENOM" id="CLU_2059538_0_0_0"/>
<dbReference type="KEGG" id="rba:RB2963"/>
<accession>Q7UUZ8</accession>
<protein>
    <submittedName>
        <fullName evidence="1">Uncharacterized protein</fullName>
    </submittedName>
</protein>
<name>Q7UUZ8_RHOBA</name>
<dbReference type="STRING" id="243090.RB2963"/>
<evidence type="ECO:0000313" key="1">
    <source>
        <dbReference type="EMBL" id="CAD72929.1"/>
    </source>
</evidence>
<gene>
    <name evidence="1" type="ordered locus">RB2963</name>
</gene>
<proteinExistence type="predicted"/>
<keyword evidence="2" id="KW-1185">Reference proteome</keyword>
<organism evidence="1 2">
    <name type="scientific">Rhodopirellula baltica (strain DSM 10527 / NCIMB 13988 / SH1)</name>
    <dbReference type="NCBI Taxonomy" id="243090"/>
    <lineage>
        <taxon>Bacteria</taxon>
        <taxon>Pseudomonadati</taxon>
        <taxon>Planctomycetota</taxon>
        <taxon>Planctomycetia</taxon>
        <taxon>Pirellulales</taxon>
        <taxon>Pirellulaceae</taxon>
        <taxon>Rhodopirellula</taxon>
    </lineage>
</organism>
<reference evidence="1 2" key="1">
    <citation type="journal article" date="2003" name="Proc. Natl. Acad. Sci. U.S.A.">
        <title>Complete genome sequence of the marine planctomycete Pirellula sp. strain 1.</title>
        <authorList>
            <person name="Gloeckner F.O."/>
            <person name="Kube M."/>
            <person name="Bauer M."/>
            <person name="Teeling H."/>
            <person name="Lombardot T."/>
            <person name="Ludwig W."/>
            <person name="Gade D."/>
            <person name="Beck A."/>
            <person name="Borzym K."/>
            <person name="Heitmann K."/>
            <person name="Rabus R."/>
            <person name="Schlesner H."/>
            <person name="Amann R."/>
            <person name="Reinhardt R."/>
        </authorList>
    </citation>
    <scope>NUCLEOTIDE SEQUENCE [LARGE SCALE GENOMIC DNA]</scope>
    <source>
        <strain evidence="2">DSM 10527 / NCIMB 13988 / SH1</strain>
    </source>
</reference>
<dbReference type="AlphaFoldDB" id="Q7UUZ8"/>
<evidence type="ECO:0000313" key="2">
    <source>
        <dbReference type="Proteomes" id="UP000001025"/>
    </source>
</evidence>
<sequence>MAWRPLRTANVARHPNAGSTATFGITVAGCRNRPAKIGWLGEPGGLRARLQFRELVWNSGNRWFLRELAGVGWTMTGREADSSHPVRQRSAIAVHSLHWRDATRHRQCQRTVTFEDKTV</sequence>